<accession>A0A5C5SC71</accession>
<dbReference type="AlphaFoldDB" id="A0A5C5SC71"/>
<keyword evidence="3" id="KW-1185">Reference proteome</keyword>
<feature type="transmembrane region" description="Helical" evidence="1">
    <location>
        <begin position="57"/>
        <end position="78"/>
    </location>
</feature>
<dbReference type="Proteomes" id="UP000317430">
    <property type="component" value="Unassembled WGS sequence"/>
</dbReference>
<keyword evidence="1" id="KW-1133">Transmembrane helix</keyword>
<keyword evidence="1" id="KW-0812">Transmembrane</keyword>
<name>A0A5C5SC71_9STRE</name>
<feature type="transmembrane region" description="Helical" evidence="1">
    <location>
        <begin position="123"/>
        <end position="140"/>
    </location>
</feature>
<dbReference type="RefSeq" id="WP_146567090.1">
    <property type="nucleotide sequence ID" value="NZ_VOHL01000002.1"/>
</dbReference>
<comment type="caution">
    <text evidence="2">The sequence shown here is derived from an EMBL/GenBank/DDBJ whole genome shotgun (WGS) entry which is preliminary data.</text>
</comment>
<keyword evidence="1" id="KW-0472">Membrane</keyword>
<feature type="transmembrane region" description="Helical" evidence="1">
    <location>
        <begin position="7"/>
        <end position="37"/>
    </location>
</feature>
<reference evidence="2 3" key="1">
    <citation type="submission" date="2019-08" db="EMBL/GenBank/DDBJ databases">
        <authorList>
            <person name="Lei W."/>
        </authorList>
    </citation>
    <scope>NUCLEOTIDE SEQUENCE [LARGE SCALE GENOMIC DNA]</scope>
    <source>
        <strain evidence="2 3">CCUG 66496</strain>
    </source>
</reference>
<organism evidence="2 3">
    <name type="scientific">Streptococcus cuniculipharyngis</name>
    <dbReference type="NCBI Taxonomy" id="1562651"/>
    <lineage>
        <taxon>Bacteria</taxon>
        <taxon>Bacillati</taxon>
        <taxon>Bacillota</taxon>
        <taxon>Bacilli</taxon>
        <taxon>Lactobacillales</taxon>
        <taxon>Streptococcaceae</taxon>
        <taxon>Streptococcus</taxon>
    </lineage>
</organism>
<dbReference type="OrthoDB" id="2224011at2"/>
<gene>
    <name evidence="2" type="ORF">FRX57_04390</name>
</gene>
<feature type="transmembrane region" description="Helical" evidence="1">
    <location>
        <begin position="98"/>
        <end position="117"/>
    </location>
</feature>
<proteinExistence type="predicted"/>
<evidence type="ECO:0000256" key="1">
    <source>
        <dbReference type="SAM" id="Phobius"/>
    </source>
</evidence>
<evidence type="ECO:0000313" key="3">
    <source>
        <dbReference type="Proteomes" id="UP000317430"/>
    </source>
</evidence>
<evidence type="ECO:0000313" key="2">
    <source>
        <dbReference type="EMBL" id="TWS98174.1"/>
    </source>
</evidence>
<dbReference type="EMBL" id="VOHL01000002">
    <property type="protein sequence ID" value="TWS98174.1"/>
    <property type="molecule type" value="Genomic_DNA"/>
</dbReference>
<sequence>MNKEKSYLTYALGFITVILFIFGITLIAAIGLSIMGLTKLSLFGGAISLQTSLGDHSAWTTFLSLANGLIICLVLACLRQFFKNILAEDIFVAENVSLAKRVALLLFLAACLSDGVFEIGGYSFLNISFLVTALVVWTLSKILEKANQIAEENEFTI</sequence>
<protein>
    <submittedName>
        <fullName evidence="2">DUF2975 domain-containing protein</fullName>
    </submittedName>
</protein>